<evidence type="ECO:0000313" key="1">
    <source>
        <dbReference type="EMBL" id="KAK3066962.1"/>
    </source>
</evidence>
<dbReference type="EMBL" id="JAWDJW010005660">
    <property type="protein sequence ID" value="KAK3066962.1"/>
    <property type="molecule type" value="Genomic_DNA"/>
</dbReference>
<dbReference type="Proteomes" id="UP001186974">
    <property type="component" value="Unassembled WGS sequence"/>
</dbReference>
<organism evidence="1 2">
    <name type="scientific">Coniosporium uncinatum</name>
    <dbReference type="NCBI Taxonomy" id="93489"/>
    <lineage>
        <taxon>Eukaryota</taxon>
        <taxon>Fungi</taxon>
        <taxon>Dikarya</taxon>
        <taxon>Ascomycota</taxon>
        <taxon>Pezizomycotina</taxon>
        <taxon>Dothideomycetes</taxon>
        <taxon>Dothideomycetes incertae sedis</taxon>
        <taxon>Coniosporium</taxon>
    </lineage>
</organism>
<sequence length="175" mass="19660">MSESGSQDTDSAALLTMRTQLHTFVVLSEGKVVVAATRDTVLIGIQEHKSAVFLKDVRFIWRELRSNDPITCIEARERPRTGLNKDTKGKSRIIDLVIGLIRGEMIIYEDVLYKLIAAEQPKKANAADTAFSPRKLHWHREAVSTIKWSLDGNYLISGGRETVLVLWQLATGKKQ</sequence>
<accession>A0ACC3DEP9</accession>
<keyword evidence="2" id="KW-1185">Reference proteome</keyword>
<comment type="caution">
    <text evidence="1">The sequence shown here is derived from an EMBL/GenBank/DDBJ whole genome shotgun (WGS) entry which is preliminary data.</text>
</comment>
<proteinExistence type="predicted"/>
<reference evidence="1" key="1">
    <citation type="submission" date="2024-09" db="EMBL/GenBank/DDBJ databases">
        <title>Black Yeasts Isolated from many extreme environments.</title>
        <authorList>
            <person name="Coleine C."/>
            <person name="Stajich J.E."/>
            <person name="Selbmann L."/>
        </authorList>
    </citation>
    <scope>NUCLEOTIDE SEQUENCE</scope>
    <source>
        <strain evidence="1">CCFEE 5737</strain>
    </source>
</reference>
<gene>
    <name evidence="1" type="ORF">LTS18_001387</name>
</gene>
<protein>
    <submittedName>
        <fullName evidence="1">Uncharacterized protein</fullName>
    </submittedName>
</protein>
<evidence type="ECO:0000313" key="2">
    <source>
        <dbReference type="Proteomes" id="UP001186974"/>
    </source>
</evidence>
<feature type="non-terminal residue" evidence="1">
    <location>
        <position position="175"/>
    </location>
</feature>
<name>A0ACC3DEP9_9PEZI</name>